<evidence type="ECO:0000256" key="1">
    <source>
        <dbReference type="SAM" id="MobiDB-lite"/>
    </source>
</evidence>
<dbReference type="AlphaFoldDB" id="A0A1G5QZL8"/>
<proteinExistence type="predicted"/>
<dbReference type="EMBL" id="FMWG01000007">
    <property type="protein sequence ID" value="SCZ67314.1"/>
    <property type="molecule type" value="Genomic_DNA"/>
</dbReference>
<evidence type="ECO:0000313" key="2">
    <source>
        <dbReference type="EMBL" id="SCZ67314.1"/>
    </source>
</evidence>
<feature type="region of interest" description="Disordered" evidence="1">
    <location>
        <begin position="67"/>
        <end position="87"/>
    </location>
</feature>
<reference evidence="2 3" key="1">
    <citation type="submission" date="2016-10" db="EMBL/GenBank/DDBJ databases">
        <authorList>
            <person name="de Groot N.N."/>
        </authorList>
    </citation>
    <scope>NUCLEOTIDE SEQUENCE [LARGE SCALE GENOMIC DNA]</scope>
    <source>
        <strain evidence="2 3">U95</strain>
    </source>
</reference>
<organism evidence="2 3">
    <name type="scientific">Epibacterium ulvae</name>
    <dbReference type="NCBI Taxonomy" id="1156985"/>
    <lineage>
        <taxon>Bacteria</taxon>
        <taxon>Pseudomonadati</taxon>
        <taxon>Pseudomonadota</taxon>
        <taxon>Alphaproteobacteria</taxon>
        <taxon>Rhodobacterales</taxon>
        <taxon>Roseobacteraceae</taxon>
        <taxon>Epibacterium</taxon>
    </lineage>
</organism>
<accession>A0A1G5QZL8</accession>
<keyword evidence="3" id="KW-1185">Reference proteome</keyword>
<dbReference type="STRING" id="1156985.SAMN04488118_10730"/>
<name>A0A1G5QZL8_9RHOB</name>
<sequence>MKVPGSFDPVSQGASSIETRPQPQNSEQPARVRPSSVPGHSPNSPALDLVAQSQVFGEALNRNIQATPFPRSHETQEALTSPASLPRAEGDAQQYGAIGQSRSVSDAESNVNSVSRLYTEATATVGNLSAEGELETGVLRQEHQGHIDDKGVFGGAHELNLVNATVEGHLSIDQGVGMRVDAEARVAKQEGSLFVGKDANNPILEVGAAYDLAAADLKSEALLGSDGKRTGLALGGYVGASAATGGIKAELNFPVPFTDLSVSVKAKSTVSVGAISAGGGGHAYFDHENNRLHVGVGADAAVLIGLEGNFDLSIGPKFDTRDRPSLL</sequence>
<feature type="compositionally biased region" description="Polar residues" evidence="1">
    <location>
        <begin position="12"/>
        <end position="28"/>
    </location>
</feature>
<feature type="region of interest" description="Disordered" evidence="1">
    <location>
        <begin position="1"/>
        <end position="46"/>
    </location>
</feature>
<protein>
    <submittedName>
        <fullName evidence="2">Uncharacterized protein</fullName>
    </submittedName>
</protein>
<evidence type="ECO:0000313" key="3">
    <source>
        <dbReference type="Proteomes" id="UP000198767"/>
    </source>
</evidence>
<gene>
    <name evidence="2" type="ORF">SAMN04488118_10730</name>
</gene>
<dbReference type="Proteomes" id="UP000198767">
    <property type="component" value="Unassembled WGS sequence"/>
</dbReference>